<dbReference type="OrthoDB" id="410701at2759"/>
<organism evidence="2 3">
    <name type="scientific">Glarea lozoyensis (strain ATCC 74030 / MF5533)</name>
    <dbReference type="NCBI Taxonomy" id="1104152"/>
    <lineage>
        <taxon>Eukaryota</taxon>
        <taxon>Fungi</taxon>
        <taxon>Dikarya</taxon>
        <taxon>Ascomycota</taxon>
        <taxon>Pezizomycotina</taxon>
        <taxon>Leotiomycetes</taxon>
        <taxon>Helotiales</taxon>
        <taxon>Helotiaceae</taxon>
        <taxon>Glarea</taxon>
    </lineage>
</organism>
<dbReference type="PANTHER" id="PTHR11941:SF171">
    <property type="entry name" value="SD19268P"/>
    <property type="match status" value="1"/>
</dbReference>
<accession>H0EFL9</accession>
<dbReference type="Pfam" id="PF00378">
    <property type="entry name" value="ECH_1"/>
    <property type="match status" value="1"/>
</dbReference>
<gene>
    <name evidence="2" type="ORF">M7I_1296</name>
</gene>
<dbReference type="InterPro" id="IPR029045">
    <property type="entry name" value="ClpP/crotonase-like_dom_sf"/>
</dbReference>
<dbReference type="AlphaFoldDB" id="H0EFL9"/>
<sequence>MRALFSLARPTGVSSRYLQRAYSSQVPSLVKIHDIPAPSSGRIRILSLSRPEARNAISRQLLQELRNAVHDIDSEYERVNPAAKTGLGASVEVPQQQRFGGAAGVDAKAPTRAVILASEVDSCFCAGADLKERKGMSESDAISSLALGGGLELGLCTHFRVLASTAQVALPETRLGIIPGAGGTYRLPALIGVSRARDLILTGRRVSAAEAYFLGIADRLVEVVPEDGEAQEQLMKRAGDEVLREAIKLAGEICAGAPTAVRSALFAGRYVKIKQNSERSTLIL</sequence>
<proteinExistence type="inferred from homology"/>
<dbReference type="Proteomes" id="UP000005446">
    <property type="component" value="Unassembled WGS sequence"/>
</dbReference>
<evidence type="ECO:0000256" key="1">
    <source>
        <dbReference type="ARBA" id="ARBA00005254"/>
    </source>
</evidence>
<dbReference type="HOGENOM" id="CLU_009834_7_6_1"/>
<evidence type="ECO:0000313" key="3">
    <source>
        <dbReference type="Proteomes" id="UP000005446"/>
    </source>
</evidence>
<comment type="caution">
    <text evidence="2">The sequence shown here is derived from an EMBL/GenBank/DDBJ whole genome shotgun (WGS) entry which is preliminary data.</text>
</comment>
<dbReference type="GO" id="GO:0006635">
    <property type="term" value="P:fatty acid beta-oxidation"/>
    <property type="evidence" value="ECO:0007669"/>
    <property type="project" value="TreeGrafter"/>
</dbReference>
<comment type="similarity">
    <text evidence="1">Belongs to the enoyl-CoA hydratase/isomerase family.</text>
</comment>
<reference evidence="2 3" key="1">
    <citation type="journal article" date="2012" name="Eukaryot. Cell">
        <title>Genome sequence of the fungus Glarea lozoyensis: the first genome sequence of a species from the Helotiaceae family.</title>
        <authorList>
            <person name="Youssar L."/>
            <person name="Gruening B.A."/>
            <person name="Erxleben A."/>
            <person name="Guenther S."/>
            <person name="Huettel W."/>
        </authorList>
    </citation>
    <scope>NUCLEOTIDE SEQUENCE [LARGE SCALE GENOMIC DNA]</scope>
    <source>
        <strain evidence="3">ATCC 74030 / MF5533</strain>
    </source>
</reference>
<evidence type="ECO:0000313" key="2">
    <source>
        <dbReference type="EMBL" id="EHL02777.1"/>
    </source>
</evidence>
<dbReference type="SUPFAM" id="SSF52096">
    <property type="entry name" value="ClpP/crotonase"/>
    <property type="match status" value="1"/>
</dbReference>
<dbReference type="InterPro" id="IPR001753">
    <property type="entry name" value="Enoyl-CoA_hydra/iso"/>
</dbReference>
<keyword evidence="3" id="KW-1185">Reference proteome</keyword>
<dbReference type="GO" id="GO:0005739">
    <property type="term" value="C:mitochondrion"/>
    <property type="evidence" value="ECO:0007669"/>
    <property type="project" value="TreeGrafter"/>
</dbReference>
<dbReference type="PANTHER" id="PTHR11941">
    <property type="entry name" value="ENOYL-COA HYDRATASE-RELATED"/>
    <property type="match status" value="1"/>
</dbReference>
<dbReference type="Gene3D" id="3.90.226.10">
    <property type="entry name" value="2-enoyl-CoA Hydratase, Chain A, domain 1"/>
    <property type="match status" value="2"/>
</dbReference>
<dbReference type="CDD" id="cd06558">
    <property type="entry name" value="crotonase-like"/>
    <property type="match status" value="1"/>
</dbReference>
<dbReference type="InParanoid" id="H0EFL9"/>
<name>H0EFL9_GLAL7</name>
<protein>
    <submittedName>
        <fullName evidence="2">Putative Enoyl-CoA hydratase domain-containing protein 2, mitochondrial</fullName>
    </submittedName>
</protein>
<dbReference type="EMBL" id="AGUE01000020">
    <property type="protein sequence ID" value="EHL02777.1"/>
    <property type="molecule type" value="Genomic_DNA"/>
</dbReference>